<sequence>MEPLAPAVHCALPLRRVCRAAGSLYQRFPPGCRQGSRARHRTAREAMAMSTRVERCSVLAVVVTVLVLDVAANRGSTPTVTSTTNAGHYPLDALFKPASNISGVVLDTRLAGVLDYAASLGDASADDAVLAHGVTEAALRGGPCASALLRALPDNKLGALVILGALLVSGRGAIREPVREVVLGLMRARRLLPGYKVLQERGGRPRVVEVLRASQYDWASIFDNY</sequence>
<name>A0AAE1LI73_9NEOP</name>
<evidence type="ECO:0000313" key="2">
    <source>
        <dbReference type="Proteomes" id="UP001219518"/>
    </source>
</evidence>
<reference evidence="1" key="1">
    <citation type="submission" date="2021-07" db="EMBL/GenBank/DDBJ databases">
        <authorList>
            <person name="Catto M.A."/>
            <person name="Jacobson A."/>
            <person name="Kennedy G."/>
            <person name="Labadie P."/>
            <person name="Hunt B.G."/>
            <person name="Srinivasan R."/>
        </authorList>
    </citation>
    <scope>NUCLEOTIDE SEQUENCE</scope>
    <source>
        <strain evidence="1">PL_HMW_Pooled</strain>
        <tissue evidence="1">Head</tissue>
    </source>
</reference>
<protein>
    <submittedName>
        <fullName evidence="1">Nonribosomal peptide synthetase ivoA</fullName>
    </submittedName>
</protein>
<dbReference type="EMBL" id="JAHWGI010000994">
    <property type="protein sequence ID" value="KAK3920375.1"/>
    <property type="molecule type" value="Genomic_DNA"/>
</dbReference>
<gene>
    <name evidence="1" type="ORF">KUF71_009662</name>
</gene>
<comment type="caution">
    <text evidence="1">The sequence shown here is derived from an EMBL/GenBank/DDBJ whole genome shotgun (WGS) entry which is preliminary data.</text>
</comment>
<organism evidence="1 2">
    <name type="scientific">Frankliniella fusca</name>
    <dbReference type="NCBI Taxonomy" id="407009"/>
    <lineage>
        <taxon>Eukaryota</taxon>
        <taxon>Metazoa</taxon>
        <taxon>Ecdysozoa</taxon>
        <taxon>Arthropoda</taxon>
        <taxon>Hexapoda</taxon>
        <taxon>Insecta</taxon>
        <taxon>Pterygota</taxon>
        <taxon>Neoptera</taxon>
        <taxon>Paraneoptera</taxon>
        <taxon>Thysanoptera</taxon>
        <taxon>Terebrantia</taxon>
        <taxon>Thripoidea</taxon>
        <taxon>Thripidae</taxon>
        <taxon>Frankliniella</taxon>
    </lineage>
</organism>
<keyword evidence="2" id="KW-1185">Reference proteome</keyword>
<dbReference type="Proteomes" id="UP001219518">
    <property type="component" value="Unassembled WGS sequence"/>
</dbReference>
<accession>A0AAE1LI73</accession>
<proteinExistence type="predicted"/>
<dbReference type="AlphaFoldDB" id="A0AAE1LI73"/>
<evidence type="ECO:0000313" key="1">
    <source>
        <dbReference type="EMBL" id="KAK3920375.1"/>
    </source>
</evidence>
<reference evidence="1" key="2">
    <citation type="journal article" date="2023" name="BMC Genomics">
        <title>Pest status, molecular evolution, and epigenetic factors derived from the genome assembly of Frankliniella fusca, a thysanopteran phytovirus vector.</title>
        <authorList>
            <person name="Catto M.A."/>
            <person name="Labadie P.E."/>
            <person name="Jacobson A.L."/>
            <person name="Kennedy G.G."/>
            <person name="Srinivasan R."/>
            <person name="Hunt B.G."/>
        </authorList>
    </citation>
    <scope>NUCLEOTIDE SEQUENCE</scope>
    <source>
        <strain evidence="1">PL_HMW_Pooled</strain>
    </source>
</reference>